<keyword evidence="1" id="KW-1133">Transmembrane helix</keyword>
<dbReference type="CDD" id="cd05379">
    <property type="entry name" value="CAP_bacterial"/>
    <property type="match status" value="1"/>
</dbReference>
<dbReference type="Proteomes" id="UP000034403">
    <property type="component" value="Unassembled WGS sequence"/>
</dbReference>
<sequence>MRRFLLHLFFPHQSNNQRAKLLHPSGLVLIIGLFVVFQVTINQLTINYPQILGYAAQISPEEIIRLTNIQRTSAGLSEVKLDTKLSAAAAQKAADMFARNYWAHISPVGTQPWYFITESGYSYRYAGENLARDFSDAKSVVDAWVASPSHRENLLNSRYQDIGIAIIDGQLEGRETTLVVQFFGTKLAAAPSLGVSTSIVKSVQAAESQPAPAPVKSASWRTPFAVTKTVSLLLLVVFVTVLVIDIVAVYRQKIVRWTSRSLAHLFFLAALLVAALLLNGGKIL</sequence>
<evidence type="ECO:0000259" key="2">
    <source>
        <dbReference type="Pfam" id="PF00188"/>
    </source>
</evidence>
<accession>A0A0G1U5B3</accession>
<feature type="transmembrane region" description="Helical" evidence="1">
    <location>
        <begin position="230"/>
        <end position="250"/>
    </location>
</feature>
<dbReference type="AlphaFoldDB" id="A0A0G1U5B3"/>
<proteinExistence type="predicted"/>
<dbReference type="Gene3D" id="3.40.33.10">
    <property type="entry name" value="CAP"/>
    <property type="match status" value="1"/>
</dbReference>
<feature type="transmembrane region" description="Helical" evidence="1">
    <location>
        <begin position="262"/>
        <end position="281"/>
    </location>
</feature>
<dbReference type="Pfam" id="PF00188">
    <property type="entry name" value="CAP"/>
    <property type="match status" value="1"/>
</dbReference>
<feature type="domain" description="SCP" evidence="2">
    <location>
        <begin position="65"/>
        <end position="170"/>
    </location>
</feature>
<dbReference type="PANTHER" id="PTHR31157:SF1">
    <property type="entry name" value="SCP DOMAIN-CONTAINING PROTEIN"/>
    <property type="match status" value="1"/>
</dbReference>
<comment type="caution">
    <text evidence="3">The sequence shown here is derived from an EMBL/GenBank/DDBJ whole genome shotgun (WGS) entry which is preliminary data.</text>
</comment>
<gene>
    <name evidence="3" type="ORF">UY20_C0014G0010</name>
</gene>
<feature type="transmembrane region" description="Helical" evidence="1">
    <location>
        <begin position="21"/>
        <end position="41"/>
    </location>
</feature>
<dbReference type="InterPro" id="IPR035940">
    <property type="entry name" value="CAP_sf"/>
</dbReference>
<dbReference type="EMBL" id="LCPC01000014">
    <property type="protein sequence ID" value="KKU89267.1"/>
    <property type="molecule type" value="Genomic_DNA"/>
</dbReference>
<protein>
    <recommendedName>
        <fullName evidence="2">SCP domain-containing protein</fullName>
    </recommendedName>
</protein>
<reference evidence="3 4" key="1">
    <citation type="journal article" date="2015" name="Nature">
        <title>rRNA introns, odd ribosomes, and small enigmatic genomes across a large radiation of phyla.</title>
        <authorList>
            <person name="Brown C.T."/>
            <person name="Hug L.A."/>
            <person name="Thomas B.C."/>
            <person name="Sharon I."/>
            <person name="Castelle C.J."/>
            <person name="Singh A."/>
            <person name="Wilkins M.J."/>
            <person name="Williams K.H."/>
            <person name="Banfield J.F."/>
        </authorList>
    </citation>
    <scope>NUCLEOTIDE SEQUENCE [LARGE SCALE GENOMIC DNA]</scope>
</reference>
<evidence type="ECO:0000313" key="3">
    <source>
        <dbReference type="EMBL" id="KKU89267.1"/>
    </source>
</evidence>
<dbReference type="SUPFAM" id="SSF55797">
    <property type="entry name" value="PR-1-like"/>
    <property type="match status" value="1"/>
</dbReference>
<evidence type="ECO:0000313" key="4">
    <source>
        <dbReference type="Proteomes" id="UP000034403"/>
    </source>
</evidence>
<dbReference type="InterPro" id="IPR014044">
    <property type="entry name" value="CAP_dom"/>
</dbReference>
<name>A0A0G1U5B3_9BACT</name>
<keyword evidence="1" id="KW-0812">Transmembrane</keyword>
<dbReference type="PANTHER" id="PTHR31157">
    <property type="entry name" value="SCP DOMAIN-CONTAINING PROTEIN"/>
    <property type="match status" value="1"/>
</dbReference>
<keyword evidence="1" id="KW-0472">Membrane</keyword>
<organism evidence="3 4">
    <name type="scientific">Candidatus Yanofskybacteria bacterium GW2011_GWA1_48_10</name>
    <dbReference type="NCBI Taxonomy" id="1619022"/>
    <lineage>
        <taxon>Bacteria</taxon>
        <taxon>Candidatus Yanofskyibacteriota</taxon>
    </lineage>
</organism>
<evidence type="ECO:0000256" key="1">
    <source>
        <dbReference type="SAM" id="Phobius"/>
    </source>
</evidence>